<proteinExistence type="predicted"/>
<evidence type="ECO:0000313" key="8">
    <source>
        <dbReference type="Ensembl" id="ENSLACP00000005005.1"/>
    </source>
</evidence>
<dbReference type="GO" id="GO:0006895">
    <property type="term" value="P:Golgi to endosome transport"/>
    <property type="evidence" value="ECO:0007669"/>
    <property type="project" value="TreeGrafter"/>
</dbReference>
<evidence type="ECO:0000256" key="4">
    <source>
        <dbReference type="ARBA" id="ARBA00023180"/>
    </source>
</evidence>
<dbReference type="EMBL" id="AFYH01094965">
    <property type="status" value="NOT_ANNOTATED_CDS"/>
    <property type="molecule type" value="Genomic_DNA"/>
</dbReference>
<evidence type="ECO:0000313" key="9">
    <source>
        <dbReference type="Proteomes" id="UP000008672"/>
    </source>
</evidence>
<dbReference type="Gene3D" id="3.30.60.270">
    <property type="match status" value="1"/>
</dbReference>
<dbReference type="GO" id="GO:0016020">
    <property type="term" value="C:membrane"/>
    <property type="evidence" value="ECO:0007669"/>
    <property type="project" value="UniProtKB-SubCell"/>
</dbReference>
<keyword evidence="4" id="KW-0325">Glycoprotein</keyword>
<keyword evidence="6" id="KW-1133">Transmembrane helix</keyword>
<dbReference type="Proteomes" id="UP000008672">
    <property type="component" value="Unassembled WGS sequence"/>
</dbReference>
<reference evidence="9" key="1">
    <citation type="submission" date="2011-08" db="EMBL/GenBank/DDBJ databases">
        <title>The draft genome of Latimeria chalumnae.</title>
        <authorList>
            <person name="Di Palma F."/>
            <person name="Alfoldi J."/>
            <person name="Johnson J."/>
            <person name="Berlin A."/>
            <person name="Gnerre S."/>
            <person name="Jaffe D."/>
            <person name="MacCallum I."/>
            <person name="Young S."/>
            <person name="Walker B.J."/>
            <person name="Lander E."/>
            <person name="Lindblad-Toh K."/>
        </authorList>
    </citation>
    <scope>NUCLEOTIDE SEQUENCE [LARGE SCALE GENOMIC DNA]</scope>
    <source>
        <strain evidence="9">Wild caught</strain>
    </source>
</reference>
<evidence type="ECO:0000256" key="5">
    <source>
        <dbReference type="SAM" id="MobiDB-lite"/>
    </source>
</evidence>
<dbReference type="EMBL" id="AFYH01094968">
    <property type="status" value="NOT_ANNOTATED_CDS"/>
    <property type="molecule type" value="Genomic_DNA"/>
</dbReference>
<evidence type="ECO:0000259" key="7">
    <source>
        <dbReference type="SMART" id="SM00602"/>
    </source>
</evidence>
<feature type="domain" description="VPS10" evidence="7">
    <location>
        <begin position="12"/>
        <end position="624"/>
    </location>
</feature>
<dbReference type="GO" id="GO:0016050">
    <property type="term" value="P:vesicle organization"/>
    <property type="evidence" value="ECO:0007669"/>
    <property type="project" value="TreeGrafter"/>
</dbReference>
<dbReference type="Gene3D" id="2.130.10.10">
    <property type="entry name" value="YVTN repeat-like/Quinoprotein amine dehydrogenase"/>
    <property type="match status" value="2"/>
</dbReference>
<protein>
    <recommendedName>
        <fullName evidence="7">VPS10 domain-containing protein</fullName>
    </recommendedName>
</protein>
<dbReference type="InterPro" id="IPR031778">
    <property type="entry name" value="Sortilin_N"/>
</dbReference>
<comment type="subcellular location">
    <subcellularLocation>
        <location evidence="1">Membrane</location>
    </subcellularLocation>
</comment>
<dbReference type="Bgee" id="ENSLACG00000004449">
    <property type="expression patterns" value="Expressed in pelvic fin"/>
</dbReference>
<dbReference type="AlphaFoldDB" id="H3A5T4"/>
<dbReference type="InterPro" id="IPR015943">
    <property type="entry name" value="WD40/YVTN_repeat-like_dom_sf"/>
</dbReference>
<dbReference type="PANTHER" id="PTHR12106">
    <property type="entry name" value="SORTILIN RELATED"/>
    <property type="match status" value="1"/>
</dbReference>
<dbReference type="InterPro" id="IPR031777">
    <property type="entry name" value="Sortilin_C"/>
</dbReference>
<dbReference type="EMBL" id="AFYH01094969">
    <property type="status" value="NOT_ANNOTATED_CDS"/>
    <property type="molecule type" value="Genomic_DNA"/>
</dbReference>
<dbReference type="EMBL" id="AFYH01094972">
    <property type="status" value="NOT_ANNOTATED_CDS"/>
    <property type="molecule type" value="Genomic_DNA"/>
</dbReference>
<dbReference type="Pfam" id="PF15902">
    <property type="entry name" value="Sortilin-Vps10"/>
    <property type="match status" value="1"/>
</dbReference>
<keyword evidence="3 6" id="KW-0472">Membrane</keyword>
<sequence length="742" mass="82803">VILALTTFEMPFHWLFKAGSSRLYRSEDYGKTFSDISDRINKNFIRREFGINVGPENSQRVILTADVSWLSDKGKIYTSSDAGKNFQSTDLPFQPAVRMSFQPTHPDHLLAHSLGDALWLSLDFGKTWTKVHESVHSFIWGSENTFFFTAHLNNSDTKDTGMLVLKRTMDLGKTTEVIAKDVYAFGFSGRFLFASIIKTQGAPRRVFVSLDQGNSWSEAQLPPVTHEQFYSILAADDDMIFMHVDEQGDAGFGTIYISDDRGVLYSESLNHHLFGASNGANDFTNVTSLRGVYITNVIRKADGSVQSVITFDRGGKWKPLKTPENSHCASSGKPGEMCNLHIHGDYSISQHINVPMPPLTASSAIGLIITHGSVGNAISSLTPDVYISDDGGYTWMKTLSGPHHYAILDSGGLIVAVEYYTDQAIQTLKFSTDEGQCWKLYNFTENPIIFAGLASEPGTKSMNISIWGYRPKQGYSAVWISVTIDFEELLTRVCDENDYITWLAHSTGAENEMDGCILGYKEKFRRLKKSSVCRNGRDYIVSKDQKPCLCTKDDYFCDFGYYRKENSSDCIEEADLKGHDLEYCLNGNEELLKTKGYRKAPGNKCEGGFEAERIEEVKARCEKLRASTDSADKNNFININPSCFLCSLNANSTFVSKKTRTLHKPNRTAVIAISILIVAAALMTGVALILKKYVCGGRALVYRYSALQPKDDDPCLADELDSQADNTRQVYHDDSDEEPLIK</sequence>
<dbReference type="EMBL" id="AFYH01094970">
    <property type="status" value="NOT_ANNOTATED_CDS"/>
    <property type="molecule type" value="Genomic_DNA"/>
</dbReference>
<name>H3A5T4_LATCH</name>
<dbReference type="GO" id="GO:0005794">
    <property type="term" value="C:Golgi apparatus"/>
    <property type="evidence" value="ECO:0007669"/>
    <property type="project" value="TreeGrafter"/>
</dbReference>
<dbReference type="InterPro" id="IPR006581">
    <property type="entry name" value="VPS10"/>
</dbReference>
<keyword evidence="9" id="KW-1185">Reference proteome</keyword>
<dbReference type="SUPFAM" id="SSF110296">
    <property type="entry name" value="Oligoxyloglucan reducing end-specific cellobiohydrolase"/>
    <property type="match status" value="1"/>
</dbReference>
<dbReference type="InterPro" id="IPR050310">
    <property type="entry name" value="VPS10-sortilin"/>
</dbReference>
<dbReference type="Gene3D" id="2.10.70.80">
    <property type="match status" value="1"/>
</dbReference>
<dbReference type="Pfam" id="PF15901">
    <property type="entry name" value="Sortilin_C"/>
    <property type="match status" value="1"/>
</dbReference>
<dbReference type="GO" id="GO:0005829">
    <property type="term" value="C:cytosol"/>
    <property type="evidence" value="ECO:0007669"/>
    <property type="project" value="GOC"/>
</dbReference>
<dbReference type="GO" id="GO:0006897">
    <property type="term" value="P:endocytosis"/>
    <property type="evidence" value="ECO:0007669"/>
    <property type="project" value="TreeGrafter"/>
</dbReference>
<accession>H3A5T4</accession>
<dbReference type="EMBL" id="AFYH01094971">
    <property type="status" value="NOT_ANNOTATED_CDS"/>
    <property type="molecule type" value="Genomic_DNA"/>
</dbReference>
<evidence type="ECO:0000256" key="6">
    <source>
        <dbReference type="SAM" id="Phobius"/>
    </source>
</evidence>
<dbReference type="SMART" id="SM00602">
    <property type="entry name" value="VPS10"/>
    <property type="match status" value="1"/>
</dbReference>
<keyword evidence="2" id="KW-0677">Repeat</keyword>
<dbReference type="HOGENOM" id="CLU_013596_0_0_1"/>
<reference evidence="8" key="3">
    <citation type="submission" date="2025-09" db="UniProtKB">
        <authorList>
            <consortium name="Ensembl"/>
        </authorList>
    </citation>
    <scope>IDENTIFICATION</scope>
</reference>
<gene>
    <name evidence="8" type="primary">LOC102345670</name>
</gene>
<dbReference type="EMBL" id="AFYH01094967">
    <property type="status" value="NOT_ANNOTATED_CDS"/>
    <property type="molecule type" value="Genomic_DNA"/>
</dbReference>
<reference evidence="8" key="2">
    <citation type="submission" date="2025-08" db="UniProtKB">
        <authorList>
            <consortium name="Ensembl"/>
        </authorList>
    </citation>
    <scope>IDENTIFICATION</scope>
</reference>
<evidence type="ECO:0000256" key="1">
    <source>
        <dbReference type="ARBA" id="ARBA00004370"/>
    </source>
</evidence>
<dbReference type="EMBL" id="AFYH01094966">
    <property type="status" value="NOT_ANNOTATED_CDS"/>
    <property type="molecule type" value="Genomic_DNA"/>
</dbReference>
<keyword evidence="6" id="KW-0812">Transmembrane</keyword>
<dbReference type="GeneTree" id="ENSGT01030000234563"/>
<feature type="region of interest" description="Disordered" evidence="5">
    <location>
        <begin position="717"/>
        <end position="742"/>
    </location>
</feature>
<organism evidence="8 9">
    <name type="scientific">Latimeria chalumnae</name>
    <name type="common">Coelacanth</name>
    <dbReference type="NCBI Taxonomy" id="7897"/>
    <lineage>
        <taxon>Eukaryota</taxon>
        <taxon>Metazoa</taxon>
        <taxon>Chordata</taxon>
        <taxon>Craniata</taxon>
        <taxon>Vertebrata</taxon>
        <taxon>Euteleostomi</taxon>
        <taxon>Coelacanthiformes</taxon>
        <taxon>Coelacanthidae</taxon>
        <taxon>Latimeria</taxon>
    </lineage>
</organism>
<dbReference type="CDD" id="cd15482">
    <property type="entry name" value="Sialidase_non-viral"/>
    <property type="match status" value="2"/>
</dbReference>
<feature type="transmembrane region" description="Helical" evidence="6">
    <location>
        <begin position="669"/>
        <end position="690"/>
    </location>
</feature>
<evidence type="ECO:0000256" key="2">
    <source>
        <dbReference type="ARBA" id="ARBA00022737"/>
    </source>
</evidence>
<dbReference type="Ensembl" id="ENSLACT00000005049.1">
    <property type="protein sequence ID" value="ENSLACP00000005005.1"/>
    <property type="gene ID" value="ENSLACG00000004449.2"/>
</dbReference>
<evidence type="ECO:0000256" key="3">
    <source>
        <dbReference type="ARBA" id="ARBA00023136"/>
    </source>
</evidence>
<dbReference type="PANTHER" id="PTHR12106:SF46">
    <property type="entry name" value="SORTILIN ISOFORM X1"/>
    <property type="match status" value="1"/>
</dbReference>